<evidence type="ECO:0000256" key="2">
    <source>
        <dbReference type="ARBA" id="ARBA00022475"/>
    </source>
</evidence>
<keyword evidence="4 7" id="KW-1133">Transmembrane helix</keyword>
<dbReference type="EMBL" id="FQUF01000015">
    <property type="protein sequence ID" value="SHE79123.1"/>
    <property type="molecule type" value="Genomic_DNA"/>
</dbReference>
<keyword evidence="2" id="KW-1003">Cell membrane</keyword>
<dbReference type="PANTHER" id="PTHR10010:SF46">
    <property type="entry name" value="SODIUM-DEPENDENT PHOSPHATE TRANSPORT PROTEIN 2B"/>
    <property type="match status" value="1"/>
</dbReference>
<reference evidence="9 10" key="1">
    <citation type="submission" date="2016-11" db="EMBL/GenBank/DDBJ databases">
        <authorList>
            <person name="Jaros S."/>
            <person name="Januszkiewicz K."/>
            <person name="Wedrychowicz H."/>
        </authorList>
    </citation>
    <scope>NUCLEOTIDE SEQUENCE [LARGE SCALE GENOMIC DNA]</scope>
    <source>
        <strain evidence="9 10">DSM 15692</strain>
    </source>
</reference>
<dbReference type="NCBIfam" id="TIGR00704">
    <property type="entry name" value="NaPi_cotrn_rel"/>
    <property type="match status" value="1"/>
</dbReference>
<dbReference type="InterPro" id="IPR038078">
    <property type="entry name" value="PhoU-like_sf"/>
</dbReference>
<keyword evidence="3 7" id="KW-0812">Transmembrane</keyword>
<dbReference type="OrthoDB" id="9763003at2"/>
<dbReference type="GO" id="GO:0005886">
    <property type="term" value="C:plasma membrane"/>
    <property type="evidence" value="ECO:0007669"/>
    <property type="project" value="UniProtKB-SubCell"/>
</dbReference>
<dbReference type="Pfam" id="PF02690">
    <property type="entry name" value="Na_Pi_cotrans"/>
    <property type="match status" value="2"/>
</dbReference>
<gene>
    <name evidence="9" type="ORF">SAMN02745249_01150</name>
</gene>
<dbReference type="AlphaFoldDB" id="A0A1M4WDI1"/>
<dbReference type="STRING" id="1121025.SAMN02745249_01150"/>
<keyword evidence="6" id="KW-0175">Coiled coil</keyword>
<name>A0A1M4WDI1_9LACT</name>
<feature type="transmembrane region" description="Helical" evidence="7">
    <location>
        <begin position="282"/>
        <end position="301"/>
    </location>
</feature>
<feature type="transmembrane region" description="Helical" evidence="7">
    <location>
        <begin position="7"/>
        <end position="25"/>
    </location>
</feature>
<feature type="transmembrane region" description="Helical" evidence="7">
    <location>
        <begin position="136"/>
        <end position="155"/>
    </location>
</feature>
<dbReference type="NCBIfam" id="NF037997">
    <property type="entry name" value="Na_Pi_symport"/>
    <property type="match status" value="1"/>
</dbReference>
<feature type="transmembrane region" description="Helical" evidence="7">
    <location>
        <begin position="246"/>
        <end position="270"/>
    </location>
</feature>
<dbReference type="Gene3D" id="1.20.58.220">
    <property type="entry name" value="Phosphate transport system protein phou homolog 2, domain 2"/>
    <property type="match status" value="1"/>
</dbReference>
<evidence type="ECO:0000256" key="1">
    <source>
        <dbReference type="ARBA" id="ARBA00004651"/>
    </source>
</evidence>
<dbReference type="InterPro" id="IPR003841">
    <property type="entry name" value="Na/Pi_transpt"/>
</dbReference>
<proteinExistence type="predicted"/>
<dbReference type="RefSeq" id="WP_073297665.1">
    <property type="nucleotide sequence ID" value="NZ_FQUF01000015.1"/>
</dbReference>
<dbReference type="Pfam" id="PF01895">
    <property type="entry name" value="PhoU"/>
    <property type="match status" value="2"/>
</dbReference>
<feature type="domain" description="PhoU" evidence="8">
    <location>
        <begin position="458"/>
        <end position="541"/>
    </location>
</feature>
<organism evidence="9 10">
    <name type="scientific">Atopostipes suicloacalis DSM 15692</name>
    <dbReference type="NCBI Taxonomy" id="1121025"/>
    <lineage>
        <taxon>Bacteria</taxon>
        <taxon>Bacillati</taxon>
        <taxon>Bacillota</taxon>
        <taxon>Bacilli</taxon>
        <taxon>Lactobacillales</taxon>
        <taxon>Carnobacteriaceae</taxon>
        <taxon>Atopostipes</taxon>
    </lineage>
</organism>
<protein>
    <submittedName>
        <fullName evidence="9">Phosphate:Na+ symporter</fullName>
    </submittedName>
</protein>
<comment type="subcellular location">
    <subcellularLocation>
        <location evidence="1">Cell membrane</location>
        <topology evidence="1">Multi-pass membrane protein</topology>
    </subcellularLocation>
</comment>
<evidence type="ECO:0000313" key="10">
    <source>
        <dbReference type="Proteomes" id="UP000184128"/>
    </source>
</evidence>
<dbReference type="InterPro" id="IPR004633">
    <property type="entry name" value="NaPi_cotrn-rel/YqeW-like"/>
</dbReference>
<evidence type="ECO:0000256" key="4">
    <source>
        <dbReference type="ARBA" id="ARBA00022989"/>
    </source>
</evidence>
<dbReference type="GO" id="GO:0005436">
    <property type="term" value="F:sodium:phosphate symporter activity"/>
    <property type="evidence" value="ECO:0007669"/>
    <property type="project" value="InterPro"/>
</dbReference>
<accession>A0A1M4WDI1</accession>
<evidence type="ECO:0000256" key="3">
    <source>
        <dbReference type="ARBA" id="ARBA00022692"/>
    </source>
</evidence>
<dbReference type="InterPro" id="IPR026022">
    <property type="entry name" value="PhoU_dom"/>
</dbReference>
<evidence type="ECO:0000256" key="5">
    <source>
        <dbReference type="ARBA" id="ARBA00023136"/>
    </source>
</evidence>
<keyword evidence="10" id="KW-1185">Reference proteome</keyword>
<feature type="transmembrane region" description="Helical" evidence="7">
    <location>
        <begin position="175"/>
        <end position="198"/>
    </location>
</feature>
<sequence length="567" mass="62298">MNIQDMLFEFLGGLGIFLFGLNFMGEGLQKAAGDNLRSILNTFTSTPLRSILAGAVVTILIQSSSATTVLTVGLVSAGFMSLRQAIGVIMGANIGTTITAFIIGIDIGSYALPIIAVGSFMIFFSKKAIIQNIGKIILGFGALFIGLELMGSGMAPLEDLPQFKELMIKFSDSPLLGVSVGTVLTLVVQSSSALIGILQEMFLHGTMTLNAALPILFGSNIGTTITAVLAALGTSIVAKRTAASHVIFNLVGTIIVMLLLNPFTSLIVIIADYLNLSPAMQIAFAHGLFNILNVFVQMWFINQIADFVTRIIPGEPEILSYDDTRLDQSLIQSAPTMALNQVKLEIEHMSEIVMDEVHTTYKYFENRDEKDFDKASKLEEITNEIDMKLTEYLMLISTTELPLKNSNEHTTLVEVTKYLERIGDHAVHILTNVKEGNILAKKSAKNSEASEFLFDEDVLRMFTLIEQNIKEAVESFITNNRELTNKVMEREKEINALEEQLRDKYIDLLNQGVGRPSDSIMFVDIVSSLERMSDHAVRIARHAEGSRYPFQSPDAPTIGVELKEPAN</sequence>
<evidence type="ECO:0000313" key="9">
    <source>
        <dbReference type="EMBL" id="SHE79123.1"/>
    </source>
</evidence>
<evidence type="ECO:0000259" key="8">
    <source>
        <dbReference type="Pfam" id="PF01895"/>
    </source>
</evidence>
<dbReference type="SUPFAM" id="SSF109755">
    <property type="entry name" value="PhoU-like"/>
    <property type="match status" value="1"/>
</dbReference>
<dbReference type="Proteomes" id="UP000184128">
    <property type="component" value="Unassembled WGS sequence"/>
</dbReference>
<feature type="transmembrane region" description="Helical" evidence="7">
    <location>
        <begin position="110"/>
        <end position="129"/>
    </location>
</feature>
<feature type="coiled-coil region" evidence="6">
    <location>
        <begin position="480"/>
        <end position="507"/>
    </location>
</feature>
<dbReference type="PANTHER" id="PTHR10010">
    <property type="entry name" value="SOLUTE CARRIER FAMILY 34 SODIUM PHOSPHATE , MEMBER 2-RELATED"/>
    <property type="match status" value="1"/>
</dbReference>
<evidence type="ECO:0000256" key="6">
    <source>
        <dbReference type="SAM" id="Coils"/>
    </source>
</evidence>
<keyword evidence="5 7" id="KW-0472">Membrane</keyword>
<feature type="domain" description="PhoU" evidence="8">
    <location>
        <begin position="346"/>
        <end position="432"/>
    </location>
</feature>
<evidence type="ECO:0000256" key="7">
    <source>
        <dbReference type="SAM" id="Phobius"/>
    </source>
</evidence>
<dbReference type="GO" id="GO:0044341">
    <property type="term" value="P:sodium-dependent phosphate transport"/>
    <property type="evidence" value="ECO:0007669"/>
    <property type="project" value="InterPro"/>
</dbReference>
<feature type="transmembrane region" description="Helical" evidence="7">
    <location>
        <begin position="210"/>
        <end position="234"/>
    </location>
</feature>